<dbReference type="STRING" id="652103.Rpdx1_2504"/>
<dbReference type="EMBL" id="CP002418">
    <property type="protein sequence ID" value="ADU44095.1"/>
    <property type="molecule type" value="Genomic_DNA"/>
</dbReference>
<organism evidence="2 3">
    <name type="scientific">Rhodopseudomonas palustris (strain DX-1)</name>
    <dbReference type="NCBI Taxonomy" id="652103"/>
    <lineage>
        <taxon>Bacteria</taxon>
        <taxon>Pseudomonadati</taxon>
        <taxon>Pseudomonadota</taxon>
        <taxon>Alphaproteobacteria</taxon>
        <taxon>Hyphomicrobiales</taxon>
        <taxon>Nitrobacteraceae</taxon>
        <taxon>Rhodopseudomonas</taxon>
    </lineage>
</organism>
<name>E6VFK3_RHOPX</name>
<gene>
    <name evidence="2" type="ordered locus">Rpdx1_2504</name>
</gene>
<dbReference type="Proteomes" id="UP000001402">
    <property type="component" value="Chromosome"/>
</dbReference>
<protein>
    <submittedName>
        <fullName evidence="2">Uncharacterized protein</fullName>
    </submittedName>
</protein>
<evidence type="ECO:0000313" key="2">
    <source>
        <dbReference type="EMBL" id="ADU44095.1"/>
    </source>
</evidence>
<dbReference type="AlphaFoldDB" id="E6VFK3"/>
<evidence type="ECO:0000256" key="1">
    <source>
        <dbReference type="SAM" id="MobiDB-lite"/>
    </source>
</evidence>
<accession>E6VFK3</accession>
<sequence>MSGGATHIGASARRAARRRQFHWCRRPNGFCDLPIWGVVADRLEMPAYQVIAFVNRLEELGNAAANFGGIRGHLGRFNPLEFARALGMGREEVERIYEALAAPDIGWIADDHIVDFYDRNPDREDETNAERQRRFRLRKSILQQLSKLARTGRIAAEERAAIEGALEGSEATLRELKLKLAAAELGPPQELSTAPVDNAAPRAESGVSQKPAAAESVTRYYQMSQCDIVTVTPEKSKVITPAAGDNFTGLKPVEPEGWPKVGVEAPQPPAFSYETLGEREQAERWIEAEGYQLVQDMMRIPRASAQTKLERWLRRLDNDPPALAQTLLTTAAAADPNRPAVFQIMMDEAIKRRKDEAKGPRLPLPIPLQVVKGRVT</sequence>
<evidence type="ECO:0000313" key="3">
    <source>
        <dbReference type="Proteomes" id="UP000001402"/>
    </source>
</evidence>
<feature type="region of interest" description="Disordered" evidence="1">
    <location>
        <begin position="189"/>
        <end position="211"/>
    </location>
</feature>
<proteinExistence type="predicted"/>
<reference evidence="2" key="1">
    <citation type="submission" date="2010-12" db="EMBL/GenBank/DDBJ databases">
        <title>Complete sequence of Rhodopseudomonas palustris DX-1.</title>
        <authorList>
            <consortium name="US DOE Joint Genome Institute"/>
            <person name="Lucas S."/>
            <person name="Copeland A."/>
            <person name="Lapidus A."/>
            <person name="Cheng J.-F."/>
            <person name="Goodwin L."/>
            <person name="Pitluck S."/>
            <person name="Misra M."/>
            <person name="Chertkov O."/>
            <person name="Detter J.C."/>
            <person name="Han C."/>
            <person name="Tapia R."/>
            <person name="Land M."/>
            <person name="Hauser L."/>
            <person name="Kyrpides N."/>
            <person name="Ivanova N."/>
            <person name="Ovchinnikova G."/>
            <person name="Logan B."/>
            <person name="Oda Y."/>
            <person name="Harwood C."/>
            <person name="Woyke T."/>
        </authorList>
    </citation>
    <scope>NUCLEOTIDE SEQUENCE [LARGE SCALE GENOMIC DNA]</scope>
    <source>
        <strain evidence="2">DX-1</strain>
    </source>
</reference>
<dbReference type="KEGG" id="rpx:Rpdx1_2504"/>
<dbReference type="BioCyc" id="RPAL652103:RPDX1_RS12310-MONOMER"/>
<dbReference type="HOGENOM" id="CLU_735449_0_0_5"/>